<evidence type="ECO:0000256" key="2">
    <source>
        <dbReference type="ARBA" id="ARBA00008654"/>
    </source>
</evidence>
<evidence type="ECO:0000256" key="5">
    <source>
        <dbReference type="ARBA" id="ARBA00023002"/>
    </source>
</evidence>
<dbReference type="SUPFAM" id="SSF109604">
    <property type="entry name" value="HD-domain/PDEase-like"/>
    <property type="match status" value="1"/>
</dbReference>
<dbReference type="OMA" id="SEANWRI"/>
<keyword evidence="7" id="KW-0732">Signal</keyword>
<dbReference type="SUPFAM" id="SSF51197">
    <property type="entry name" value="Clavaminate synthase-like"/>
    <property type="match status" value="1"/>
</dbReference>
<reference evidence="9 10" key="1">
    <citation type="journal article" date="2011" name="Proc. Natl. Acad. Sci. U.S.A.">
        <title>Niche of harmful alga Aureococcus anophagefferens revealed through ecogenomics.</title>
        <authorList>
            <person name="Gobler C.J."/>
            <person name="Berry D.L."/>
            <person name="Dyhrman S.T."/>
            <person name="Wilhelm S.W."/>
            <person name="Salamov A."/>
            <person name="Lobanov A.V."/>
            <person name="Zhang Y."/>
            <person name="Collier J.L."/>
            <person name="Wurch L.L."/>
            <person name="Kustka A.B."/>
            <person name="Dill B.D."/>
            <person name="Shah M."/>
            <person name="VerBerkmoes N.C."/>
            <person name="Kuo A."/>
            <person name="Terry A."/>
            <person name="Pangilinan J."/>
            <person name="Lindquist E.A."/>
            <person name="Lucas S."/>
            <person name="Paulsen I.T."/>
            <person name="Hattenrath-Lehmann T.K."/>
            <person name="Talmage S.C."/>
            <person name="Walker E.A."/>
            <person name="Koch F."/>
            <person name="Burson A.M."/>
            <person name="Marcoval M.A."/>
            <person name="Tang Y.Z."/>
            <person name="Lecleir G.R."/>
            <person name="Coyne K.J."/>
            <person name="Berg G.M."/>
            <person name="Bertrand E.M."/>
            <person name="Saito M.A."/>
            <person name="Gladyshev V.N."/>
            <person name="Grigoriev I.V."/>
        </authorList>
    </citation>
    <scope>NUCLEOTIDE SEQUENCE [LARGE SCALE GENOMIC DNA]</scope>
    <source>
        <strain evidence="10">CCMP 1984</strain>
    </source>
</reference>
<keyword evidence="5" id="KW-0560">Oxidoreductase</keyword>
<dbReference type="GO" id="GO:0051213">
    <property type="term" value="F:dioxygenase activity"/>
    <property type="evidence" value="ECO:0007669"/>
    <property type="project" value="UniProtKB-KW"/>
</dbReference>
<dbReference type="EMBL" id="GL833123">
    <property type="protein sequence ID" value="EGB11150.1"/>
    <property type="molecule type" value="Genomic_DNA"/>
</dbReference>
<dbReference type="Gene3D" id="3.30.2020.30">
    <property type="match status" value="1"/>
</dbReference>
<dbReference type="GO" id="GO:0045329">
    <property type="term" value="P:carnitine biosynthetic process"/>
    <property type="evidence" value="ECO:0007669"/>
    <property type="project" value="TreeGrafter"/>
</dbReference>
<comment type="similarity">
    <text evidence="2">Belongs to the gamma-BBH/TMLD family.</text>
</comment>
<evidence type="ECO:0000256" key="4">
    <source>
        <dbReference type="ARBA" id="ARBA00022964"/>
    </source>
</evidence>
<protein>
    <recommendedName>
        <fullName evidence="8">TauD/TfdA-like domain-containing protein</fullName>
    </recommendedName>
</protein>
<dbReference type="InterPro" id="IPR038492">
    <property type="entry name" value="GBBH-like_N_sf"/>
</dbReference>
<dbReference type="InterPro" id="IPR003819">
    <property type="entry name" value="TauD/TfdA-like"/>
</dbReference>
<evidence type="ECO:0000256" key="7">
    <source>
        <dbReference type="SAM" id="SignalP"/>
    </source>
</evidence>
<dbReference type="Proteomes" id="UP000002729">
    <property type="component" value="Unassembled WGS sequence"/>
</dbReference>
<keyword evidence="3" id="KW-0479">Metal-binding</keyword>
<feature type="chain" id="PRO_5003264352" description="TauD/TfdA-like domain-containing protein" evidence="7">
    <location>
        <begin position="20"/>
        <end position="626"/>
    </location>
</feature>
<dbReference type="AlphaFoldDB" id="F0Y214"/>
<dbReference type="eggNOG" id="KOG3888">
    <property type="taxonomic scope" value="Eukaryota"/>
</dbReference>
<keyword evidence="4" id="KW-0223">Dioxygenase</keyword>
<dbReference type="GO" id="GO:0005739">
    <property type="term" value="C:mitochondrion"/>
    <property type="evidence" value="ECO:0007669"/>
    <property type="project" value="TreeGrafter"/>
</dbReference>
<organism evidence="10">
    <name type="scientific">Aureococcus anophagefferens</name>
    <name type="common">Harmful bloom alga</name>
    <dbReference type="NCBI Taxonomy" id="44056"/>
    <lineage>
        <taxon>Eukaryota</taxon>
        <taxon>Sar</taxon>
        <taxon>Stramenopiles</taxon>
        <taxon>Ochrophyta</taxon>
        <taxon>Pelagophyceae</taxon>
        <taxon>Pelagomonadales</taxon>
        <taxon>Pelagomonadaceae</taxon>
        <taxon>Aureococcus</taxon>
    </lineage>
</organism>
<dbReference type="RefSeq" id="XP_009034696.1">
    <property type="nucleotide sequence ID" value="XM_009036448.1"/>
</dbReference>
<dbReference type="Pfam" id="PF02668">
    <property type="entry name" value="TauD"/>
    <property type="match status" value="1"/>
</dbReference>
<comment type="cofactor">
    <cofactor evidence="1">
        <name>Fe(2+)</name>
        <dbReference type="ChEBI" id="CHEBI:29033"/>
    </cofactor>
</comment>
<evidence type="ECO:0000256" key="3">
    <source>
        <dbReference type="ARBA" id="ARBA00022723"/>
    </source>
</evidence>
<dbReference type="OrthoDB" id="406634at2759"/>
<dbReference type="Gene3D" id="1.10.3210.10">
    <property type="entry name" value="Hypothetical protein af1432"/>
    <property type="match status" value="1"/>
</dbReference>
<dbReference type="Gene3D" id="3.60.130.10">
    <property type="entry name" value="Clavaminate synthase-like"/>
    <property type="match status" value="1"/>
</dbReference>
<evidence type="ECO:0000259" key="8">
    <source>
        <dbReference type="Pfam" id="PF02668"/>
    </source>
</evidence>
<dbReference type="InterPro" id="IPR050411">
    <property type="entry name" value="AlphaKG_dependent_hydroxylases"/>
</dbReference>
<evidence type="ECO:0000313" key="9">
    <source>
        <dbReference type="EMBL" id="EGB11150.1"/>
    </source>
</evidence>
<name>F0Y214_AURAN</name>
<feature type="domain" description="TauD/TfdA-like" evidence="8">
    <location>
        <begin position="151"/>
        <end position="413"/>
    </location>
</feature>
<gene>
    <name evidence="9" type="ORF">AURANDRAFT_70989</name>
</gene>
<feature type="signal peptide" evidence="7">
    <location>
        <begin position="1"/>
        <end position="19"/>
    </location>
</feature>
<dbReference type="InterPro" id="IPR042098">
    <property type="entry name" value="TauD-like_sf"/>
</dbReference>
<keyword evidence="6" id="KW-0408">Iron</keyword>
<evidence type="ECO:0000256" key="6">
    <source>
        <dbReference type="ARBA" id="ARBA00023004"/>
    </source>
</evidence>
<keyword evidence="10" id="KW-1185">Reference proteome</keyword>
<sequence>MRCWVALALAAAVKAAADSRDVELLGDGSIAVPTLGVLHAEWLRERCKHVTSVDPITRQRLLNPHEYAPPVVTNATLAGAAGAEVLRVSFRDGHESEFSVPLLRTMMGASVSGFVQFDEALRPAQLLWNATLGGPPLFAFAEVAAEASDAYVADERRRLYGVLQSAGVAVVRGAPTEEGVCSALASDLSTLRTTEWGEQFNVRSEPDLLQASGAKFDLAYTAKAIGQHTDNPYRYPTPDFQLLHAIEQCSCEQDHGVPAPCDGCTVMNYFADGFAVAERMATETPELFDSLASASVAVRFENNGGDGSSAVWHDVPHLEMLETAAPGCRGARCLRAVRFSAKSGGYAPPLPPAELETFYAAKRRFSQLIHEPAMTIRMQLRRGDVVIFDNKRLLHSRSAIAPGDGARFVQGCYLDRDGIEYKWERLRRAAATFTDLETAPKADYERMGERYGAIDVGERLLGLLLAQKGAYLAQPVDLLEHGLQVASRALRAGESDDLVVAGLFHDVTESLSPKGHGEAAAALLAPYVDRDTHWLLFHHEVFQGYYYYHHFGADKHARDRLWSDESADAWRLTARWCHDYDQKAFDPSYPSLPVDAFRGAVARVLSREPYWWDPDHPKRAAVTGSA</sequence>
<accession>F0Y214</accession>
<dbReference type="PANTHER" id="PTHR10696">
    <property type="entry name" value="GAMMA-BUTYROBETAINE HYDROXYLASE-RELATED"/>
    <property type="match status" value="1"/>
</dbReference>
<dbReference type="PANTHER" id="PTHR10696:SF25">
    <property type="entry name" value="OXIDOREDUCTASE AIM17-RELATED"/>
    <property type="match status" value="1"/>
</dbReference>
<dbReference type="GeneID" id="20228025"/>
<dbReference type="InParanoid" id="F0Y214"/>
<proteinExistence type="inferred from homology"/>
<dbReference type="KEGG" id="aaf:AURANDRAFT_70989"/>
<evidence type="ECO:0000256" key="1">
    <source>
        <dbReference type="ARBA" id="ARBA00001954"/>
    </source>
</evidence>
<dbReference type="GO" id="GO:0046872">
    <property type="term" value="F:metal ion binding"/>
    <property type="evidence" value="ECO:0007669"/>
    <property type="project" value="UniProtKB-KW"/>
</dbReference>
<evidence type="ECO:0000313" key="10">
    <source>
        <dbReference type="Proteomes" id="UP000002729"/>
    </source>
</evidence>